<accession>A0ABY7AZE6</accession>
<organism evidence="1 2">
    <name type="scientific">Amycolatopsis cynarae</name>
    <dbReference type="NCBI Taxonomy" id="2995223"/>
    <lineage>
        <taxon>Bacteria</taxon>
        <taxon>Bacillati</taxon>
        <taxon>Actinomycetota</taxon>
        <taxon>Actinomycetes</taxon>
        <taxon>Pseudonocardiales</taxon>
        <taxon>Pseudonocardiaceae</taxon>
        <taxon>Amycolatopsis</taxon>
    </lineage>
</organism>
<gene>
    <name evidence="1" type="ORF">ORV05_31635</name>
</gene>
<reference evidence="1" key="1">
    <citation type="submission" date="2022-11" db="EMBL/GenBank/DDBJ databases">
        <authorList>
            <person name="Mo P."/>
        </authorList>
    </citation>
    <scope>NUCLEOTIDE SEQUENCE</scope>
    <source>
        <strain evidence="1">HUAS 11-8</strain>
    </source>
</reference>
<dbReference type="RefSeq" id="WP_268755555.1">
    <property type="nucleotide sequence ID" value="NZ_CP113836.1"/>
</dbReference>
<evidence type="ECO:0008006" key="3">
    <source>
        <dbReference type="Google" id="ProtNLM"/>
    </source>
</evidence>
<keyword evidence="2" id="KW-1185">Reference proteome</keyword>
<dbReference type="Gene3D" id="3.40.50.300">
    <property type="entry name" value="P-loop containing nucleotide triphosphate hydrolases"/>
    <property type="match status" value="1"/>
</dbReference>
<evidence type="ECO:0000313" key="2">
    <source>
        <dbReference type="Proteomes" id="UP001163203"/>
    </source>
</evidence>
<protein>
    <recommendedName>
        <fullName evidence="3">G domain-containing protein</fullName>
    </recommendedName>
</protein>
<dbReference type="SUPFAM" id="SSF52540">
    <property type="entry name" value="P-loop containing nucleoside triphosphate hydrolases"/>
    <property type="match status" value="1"/>
</dbReference>
<evidence type="ECO:0000313" key="1">
    <source>
        <dbReference type="EMBL" id="WAL65395.1"/>
    </source>
</evidence>
<proteinExistence type="predicted"/>
<name>A0ABY7AZE6_9PSEU</name>
<dbReference type="EMBL" id="CP113836">
    <property type="protein sequence ID" value="WAL65395.1"/>
    <property type="molecule type" value="Genomic_DNA"/>
</dbReference>
<sequence length="415" mass="45111">MSLASRTRALLDQALDAYQDSPRAVSWLRRQVNRLDDPLRLAVAGPRQSGKSTMVNAIAGAEVAGPSAGLSWFRAAPSRSRDELMLIDTPPVDGEAAAGAIENIYLEADAVLFLVRHPHRADLGFLHAMRDHPIARASTVNAIVVLSRADELGGGRVDAVISARHVARRYRREPEVGELCQDVVPVAGLLASAGRTLRQPEFDALADLARVPRAELAPQLMSADRFTAQDPSVRGGLLERFGLFGVRIAVTLIRRGAQSLPALAAQLVPRSGLAELRDAIDQAFVERRPVLKARSALLGLDVVLRMEPRPASAALAAELERTLAGAHDFRELRLLAALRTGRTELPPELLSEAVRLLGGQGTGVEERLGGHSENEIFEMIRRWRAWAEDPACSARDRRAAAVVLRSCEELVARMR</sequence>
<dbReference type="Proteomes" id="UP001163203">
    <property type="component" value="Chromosome"/>
</dbReference>
<dbReference type="InterPro" id="IPR027417">
    <property type="entry name" value="P-loop_NTPase"/>
</dbReference>